<name>A0A918USA9_9CAUL</name>
<protein>
    <submittedName>
        <fullName evidence="1">Uncharacterized protein</fullName>
    </submittedName>
</protein>
<reference evidence="1" key="1">
    <citation type="journal article" date="2014" name="Int. J. Syst. Evol. Microbiol.">
        <title>Complete genome sequence of Corynebacterium casei LMG S-19264T (=DSM 44701T), isolated from a smear-ripened cheese.</title>
        <authorList>
            <consortium name="US DOE Joint Genome Institute (JGI-PGF)"/>
            <person name="Walter F."/>
            <person name="Albersmeier A."/>
            <person name="Kalinowski J."/>
            <person name="Ruckert C."/>
        </authorList>
    </citation>
    <scope>NUCLEOTIDE SEQUENCE</scope>
    <source>
        <strain evidence="1">KCTC 32296</strain>
    </source>
</reference>
<accession>A0A918USA9</accession>
<proteinExistence type="predicted"/>
<evidence type="ECO:0000313" key="2">
    <source>
        <dbReference type="Proteomes" id="UP000662572"/>
    </source>
</evidence>
<sequence>MLLILLKLGKAALALPNFFEMLVLNPPHSLLTPLSYEIFHASVQIAGCLKPPDWGDDPDRVGLGNGERTK</sequence>
<evidence type="ECO:0000313" key="1">
    <source>
        <dbReference type="EMBL" id="GGZ29918.1"/>
    </source>
</evidence>
<dbReference type="AlphaFoldDB" id="A0A918USA9"/>
<reference evidence="1" key="2">
    <citation type="submission" date="2020-09" db="EMBL/GenBank/DDBJ databases">
        <authorList>
            <person name="Sun Q."/>
            <person name="Kim S."/>
        </authorList>
    </citation>
    <scope>NUCLEOTIDE SEQUENCE</scope>
    <source>
        <strain evidence="1">KCTC 32296</strain>
    </source>
</reference>
<organism evidence="1 2">
    <name type="scientific">Asticcacaulis endophyticus</name>
    <dbReference type="NCBI Taxonomy" id="1395890"/>
    <lineage>
        <taxon>Bacteria</taxon>
        <taxon>Pseudomonadati</taxon>
        <taxon>Pseudomonadota</taxon>
        <taxon>Alphaproteobacteria</taxon>
        <taxon>Caulobacterales</taxon>
        <taxon>Caulobacteraceae</taxon>
        <taxon>Asticcacaulis</taxon>
    </lineage>
</organism>
<dbReference type="Proteomes" id="UP000662572">
    <property type="component" value="Unassembled WGS sequence"/>
</dbReference>
<keyword evidence="2" id="KW-1185">Reference proteome</keyword>
<dbReference type="EMBL" id="BMZB01000001">
    <property type="protein sequence ID" value="GGZ29918.1"/>
    <property type="molecule type" value="Genomic_DNA"/>
</dbReference>
<gene>
    <name evidence="1" type="ORF">GCM10011273_15040</name>
</gene>
<comment type="caution">
    <text evidence="1">The sequence shown here is derived from an EMBL/GenBank/DDBJ whole genome shotgun (WGS) entry which is preliminary data.</text>
</comment>